<dbReference type="OrthoDB" id="8234890at2"/>
<name>A0A1H4WSH3_9BRAD</name>
<dbReference type="PROSITE" id="PS51257">
    <property type="entry name" value="PROKAR_LIPOPROTEIN"/>
    <property type="match status" value="1"/>
</dbReference>
<dbReference type="RefSeq" id="WP_074819643.1">
    <property type="nucleotide sequence ID" value="NZ_FNTI01000001.1"/>
</dbReference>
<gene>
    <name evidence="1" type="ORF">SAMN05444171_2679</name>
</gene>
<dbReference type="Proteomes" id="UP000183208">
    <property type="component" value="Unassembled WGS sequence"/>
</dbReference>
<evidence type="ECO:0008006" key="3">
    <source>
        <dbReference type="Google" id="ProtNLM"/>
    </source>
</evidence>
<dbReference type="EMBL" id="FNTI01000001">
    <property type="protein sequence ID" value="SEC95678.1"/>
    <property type="molecule type" value="Genomic_DNA"/>
</dbReference>
<sequence>MSHTSKAIFGVLAILVACGAVQLAFGHDLTGMGRAASAAPEAVGINRAAKADRDAVKPAPAQTQTFALRINGMPDTSVLVRVRAVKDSVSDEARNRPVPSMMKSGDRKTAVACEPVVSVLTEVAKLLQPGRCVT</sequence>
<dbReference type="AlphaFoldDB" id="A0A1H4WSH3"/>
<accession>A0A1H4WSH3</accession>
<evidence type="ECO:0000313" key="1">
    <source>
        <dbReference type="EMBL" id="SEC95678.1"/>
    </source>
</evidence>
<reference evidence="1 2" key="1">
    <citation type="submission" date="2016-10" db="EMBL/GenBank/DDBJ databases">
        <authorList>
            <person name="de Groot N.N."/>
        </authorList>
    </citation>
    <scope>NUCLEOTIDE SEQUENCE [LARGE SCALE GENOMIC DNA]</scope>
    <source>
        <strain evidence="1 2">GAS522</strain>
    </source>
</reference>
<evidence type="ECO:0000313" key="2">
    <source>
        <dbReference type="Proteomes" id="UP000183208"/>
    </source>
</evidence>
<protein>
    <recommendedName>
        <fullName evidence="3">Lipoprotein</fullName>
    </recommendedName>
</protein>
<proteinExistence type="predicted"/>
<organism evidence="1 2">
    <name type="scientific">Bradyrhizobium lablabi</name>
    <dbReference type="NCBI Taxonomy" id="722472"/>
    <lineage>
        <taxon>Bacteria</taxon>
        <taxon>Pseudomonadati</taxon>
        <taxon>Pseudomonadota</taxon>
        <taxon>Alphaproteobacteria</taxon>
        <taxon>Hyphomicrobiales</taxon>
        <taxon>Nitrobacteraceae</taxon>
        <taxon>Bradyrhizobium</taxon>
    </lineage>
</organism>